<name>A0AAN6M5V1_9PLEO</name>
<dbReference type="InterPro" id="IPR046869">
    <property type="entry name" value="SLM1/RGC1-like_PH"/>
</dbReference>
<dbReference type="Proteomes" id="UP001280581">
    <property type="component" value="Unassembled WGS sequence"/>
</dbReference>
<feature type="compositionally biased region" description="Low complexity" evidence="2">
    <location>
        <begin position="406"/>
        <end position="419"/>
    </location>
</feature>
<dbReference type="Gene3D" id="2.30.29.30">
    <property type="entry name" value="Pleckstrin-homology domain (PH domain)/Phosphotyrosine-binding domain (PTB)"/>
    <property type="match status" value="1"/>
</dbReference>
<dbReference type="AlphaFoldDB" id="A0AAN6M5V1"/>
<dbReference type="PANTHER" id="PTHR31941">
    <property type="entry name" value="CYTOSKELETAL SIGNALING PROTEIN SLM1"/>
    <property type="match status" value="1"/>
</dbReference>
<sequence length="473" mass="52166">MASPTTPTVSRAVTNGDDDAIPGEDTSEVTKLFAERLAAWKHAVGYLEDYITATEKTHHAHGKEYERVLKTVRDPLKEGHHFDQSLGGIAGMFENIRSNTQGMSNQHYETAKQLKGSIIPVFERLHTEIKNKTKELTKGAGKGSKAVDKARAVTQKHIEMLGSHTATFESHGGKMTATDDPYVLQRGVMHRLNKQIQEENNNRQDLISVQNSFAQFEAHIIQTIQGGMSQFMQVVNTQAEQTKMAYGDMVGTSQKIPLDFEWNGFVQRNNTILIDPNAPARSVSNISFPNQNHRSTKPLISGSLERKGKLRSYNTNYYVVTPSKFLHEFKTDDDFAKDPVPETSLYLPDCVVGACADRKFNVKGKDVSKGKVGNTFSMNHEFQFKAHTPQAASQWWEIVRQAAGQTSSEVPESSVPTSPISKQSSPVQAEGKHPLPLRTDTEGLERSGTNKSSGPTPISAAPASGVGREPGQY</sequence>
<evidence type="ECO:0000256" key="1">
    <source>
        <dbReference type="ARBA" id="ARBA00022553"/>
    </source>
</evidence>
<accession>A0AAN6M5V1</accession>
<dbReference type="Pfam" id="PF20399">
    <property type="entry name" value="PH_20"/>
    <property type="match status" value="1"/>
</dbReference>
<evidence type="ECO:0000259" key="3">
    <source>
        <dbReference type="PROSITE" id="PS50003"/>
    </source>
</evidence>
<feature type="compositionally biased region" description="Polar residues" evidence="2">
    <location>
        <begin position="1"/>
        <end position="13"/>
    </location>
</feature>
<organism evidence="4 5">
    <name type="scientific">Pseudopithomyces chartarum</name>
    <dbReference type="NCBI Taxonomy" id="1892770"/>
    <lineage>
        <taxon>Eukaryota</taxon>
        <taxon>Fungi</taxon>
        <taxon>Dikarya</taxon>
        <taxon>Ascomycota</taxon>
        <taxon>Pezizomycotina</taxon>
        <taxon>Dothideomycetes</taxon>
        <taxon>Pleosporomycetidae</taxon>
        <taxon>Pleosporales</taxon>
        <taxon>Massarineae</taxon>
        <taxon>Didymosphaeriaceae</taxon>
        <taxon>Pseudopithomyces</taxon>
    </lineage>
</organism>
<dbReference type="InterPro" id="IPR001849">
    <property type="entry name" value="PH_domain"/>
</dbReference>
<dbReference type="InterPro" id="IPR027267">
    <property type="entry name" value="AH/BAR_dom_sf"/>
</dbReference>
<evidence type="ECO:0000313" key="4">
    <source>
        <dbReference type="EMBL" id="KAK3214772.1"/>
    </source>
</evidence>
<dbReference type="CDD" id="cd13311">
    <property type="entry name" value="PH_Slm1"/>
    <property type="match status" value="1"/>
</dbReference>
<dbReference type="Pfam" id="PF20400">
    <property type="entry name" value="BAR_4"/>
    <property type="match status" value="1"/>
</dbReference>
<comment type="caution">
    <text evidence="4">The sequence shown here is derived from an EMBL/GenBank/DDBJ whole genome shotgun (WGS) entry which is preliminary data.</text>
</comment>
<dbReference type="PROSITE" id="PS50003">
    <property type="entry name" value="PH_DOMAIN"/>
    <property type="match status" value="1"/>
</dbReference>
<dbReference type="SUPFAM" id="SSF103657">
    <property type="entry name" value="BAR/IMD domain-like"/>
    <property type="match status" value="1"/>
</dbReference>
<dbReference type="SUPFAM" id="SSF50729">
    <property type="entry name" value="PH domain-like"/>
    <property type="match status" value="1"/>
</dbReference>
<feature type="region of interest" description="Disordered" evidence="2">
    <location>
        <begin position="1"/>
        <end position="24"/>
    </location>
</feature>
<dbReference type="PANTHER" id="PTHR31941:SF1">
    <property type="entry name" value="CYTOSKELETAL SIGNALING PROTEIN SLM1"/>
    <property type="match status" value="1"/>
</dbReference>
<proteinExistence type="predicted"/>
<dbReference type="InterPro" id="IPR046868">
    <property type="entry name" value="BAR_4"/>
</dbReference>
<gene>
    <name evidence="4" type="ORF">GRF29_19g1222017</name>
</gene>
<dbReference type="SMART" id="SM00233">
    <property type="entry name" value="PH"/>
    <property type="match status" value="1"/>
</dbReference>
<dbReference type="Gene3D" id="1.20.1270.60">
    <property type="entry name" value="Arfaptin homology (AH) domain/BAR domain"/>
    <property type="match status" value="1"/>
</dbReference>
<keyword evidence="5" id="KW-1185">Reference proteome</keyword>
<dbReference type="InterPro" id="IPR011993">
    <property type="entry name" value="PH-like_dom_sf"/>
</dbReference>
<feature type="domain" description="PH" evidence="3">
    <location>
        <begin position="297"/>
        <end position="404"/>
    </location>
</feature>
<evidence type="ECO:0000256" key="2">
    <source>
        <dbReference type="SAM" id="MobiDB-lite"/>
    </source>
</evidence>
<feature type="region of interest" description="Disordered" evidence="2">
    <location>
        <begin position="403"/>
        <end position="473"/>
    </location>
</feature>
<keyword evidence="1" id="KW-0597">Phosphoprotein</keyword>
<evidence type="ECO:0000313" key="5">
    <source>
        <dbReference type="Proteomes" id="UP001280581"/>
    </source>
</evidence>
<dbReference type="InterPro" id="IPR043453">
    <property type="entry name" value="Slm1_PH"/>
</dbReference>
<protein>
    <recommendedName>
        <fullName evidence="3">PH domain-containing protein</fullName>
    </recommendedName>
</protein>
<dbReference type="EMBL" id="WVTA01000003">
    <property type="protein sequence ID" value="KAK3214772.1"/>
    <property type="molecule type" value="Genomic_DNA"/>
</dbReference>
<reference evidence="4 5" key="1">
    <citation type="submission" date="2021-02" db="EMBL/GenBank/DDBJ databases">
        <title>Genome assembly of Pseudopithomyces chartarum.</title>
        <authorList>
            <person name="Jauregui R."/>
            <person name="Singh J."/>
            <person name="Voisey C."/>
        </authorList>
    </citation>
    <scope>NUCLEOTIDE SEQUENCE [LARGE SCALE GENOMIC DNA]</scope>
    <source>
        <strain evidence="4 5">AGR01</strain>
    </source>
</reference>
<feature type="compositionally biased region" description="Polar residues" evidence="2">
    <location>
        <begin position="447"/>
        <end position="456"/>
    </location>
</feature>